<dbReference type="Pfam" id="PF00486">
    <property type="entry name" value="Trans_reg_C"/>
    <property type="match status" value="1"/>
</dbReference>
<dbReference type="Gene3D" id="1.10.10.10">
    <property type="entry name" value="Winged helix-like DNA-binding domain superfamily/Winged helix DNA-binding domain"/>
    <property type="match status" value="1"/>
</dbReference>
<organism evidence="11 12">
    <name type="scientific">Paenibacillus antarcticus</name>
    <dbReference type="NCBI Taxonomy" id="253703"/>
    <lineage>
        <taxon>Bacteria</taxon>
        <taxon>Bacillati</taxon>
        <taxon>Bacillota</taxon>
        <taxon>Bacilli</taxon>
        <taxon>Bacillales</taxon>
        <taxon>Paenibacillaceae</taxon>
        <taxon>Paenibacillus</taxon>
    </lineage>
</organism>
<dbReference type="CDD" id="cd00383">
    <property type="entry name" value="trans_reg_C"/>
    <property type="match status" value="1"/>
</dbReference>
<dbReference type="Pfam" id="PF00072">
    <property type="entry name" value="Response_reg"/>
    <property type="match status" value="1"/>
</dbReference>
<evidence type="ECO:0000313" key="11">
    <source>
        <dbReference type="EMBL" id="OAB48399.1"/>
    </source>
</evidence>
<evidence type="ECO:0000313" key="12">
    <source>
        <dbReference type="Proteomes" id="UP000077355"/>
    </source>
</evidence>
<feature type="domain" description="OmpR/PhoB-type" evidence="10">
    <location>
        <begin position="132"/>
        <end position="231"/>
    </location>
</feature>
<keyword evidence="2 7" id="KW-0597">Phosphoprotein</keyword>
<dbReference type="InterPro" id="IPR011006">
    <property type="entry name" value="CheY-like_superfamily"/>
</dbReference>
<sequence length="231" mass="26649">MKMPIHILVAEDDNDINQLLCRMMRNSGYHVQPVFSGTEALLYLGAQKWQLILLDLMLPGLSGEQVIEQINELKVAVPIIVISAKGEQSTKVAALRAGADDYITKPFDVEEVAARVDSLLRRYQRLDEPIESHILKYQSVSLDRELKRVFVLERELILTAREFAILELLMMNPRKVFSKVNVFESIWGEEYMHEDTNTVNVHISHLRSKLAKLDSEQDYIETIWGMGYRLY</sequence>
<dbReference type="InterPro" id="IPR001867">
    <property type="entry name" value="OmpR/PhoB-type_DNA-bd"/>
</dbReference>
<dbReference type="GO" id="GO:0000976">
    <property type="term" value="F:transcription cis-regulatory region binding"/>
    <property type="evidence" value="ECO:0007669"/>
    <property type="project" value="TreeGrafter"/>
</dbReference>
<proteinExistence type="predicted"/>
<dbReference type="PANTHER" id="PTHR48111">
    <property type="entry name" value="REGULATOR OF RPOS"/>
    <property type="match status" value="1"/>
</dbReference>
<evidence type="ECO:0000256" key="2">
    <source>
        <dbReference type="ARBA" id="ARBA00022553"/>
    </source>
</evidence>
<evidence type="ECO:0000256" key="1">
    <source>
        <dbReference type="ARBA" id="ARBA00004496"/>
    </source>
</evidence>
<dbReference type="InterPro" id="IPR016032">
    <property type="entry name" value="Sig_transdc_resp-reg_C-effctor"/>
</dbReference>
<dbReference type="InterPro" id="IPR039420">
    <property type="entry name" value="WalR-like"/>
</dbReference>
<dbReference type="PANTHER" id="PTHR48111:SF2">
    <property type="entry name" value="RESPONSE REGULATOR SAER"/>
    <property type="match status" value="1"/>
</dbReference>
<feature type="DNA-binding region" description="OmpR/PhoB-type" evidence="8">
    <location>
        <begin position="132"/>
        <end position="231"/>
    </location>
</feature>
<feature type="modified residue" description="4-aspartylphosphate" evidence="7">
    <location>
        <position position="55"/>
    </location>
</feature>
<keyword evidence="6" id="KW-0804">Transcription</keyword>
<dbReference type="InterPro" id="IPR001789">
    <property type="entry name" value="Sig_transdc_resp-reg_receiver"/>
</dbReference>
<dbReference type="OrthoDB" id="1655504at2"/>
<accession>A0A168QZK3</accession>
<keyword evidence="12" id="KW-1185">Reference proteome</keyword>
<keyword evidence="4" id="KW-0805">Transcription regulation</keyword>
<feature type="domain" description="Response regulatory" evidence="9">
    <location>
        <begin position="6"/>
        <end position="120"/>
    </location>
</feature>
<dbReference type="PROSITE" id="PS51755">
    <property type="entry name" value="OMPR_PHOB"/>
    <property type="match status" value="1"/>
</dbReference>
<dbReference type="Proteomes" id="UP000077355">
    <property type="component" value="Unassembled WGS sequence"/>
</dbReference>
<gene>
    <name evidence="11" type="ORF">PBAT_01845</name>
</gene>
<dbReference type="GO" id="GO:0032993">
    <property type="term" value="C:protein-DNA complex"/>
    <property type="evidence" value="ECO:0007669"/>
    <property type="project" value="TreeGrafter"/>
</dbReference>
<evidence type="ECO:0000259" key="9">
    <source>
        <dbReference type="PROSITE" id="PS50110"/>
    </source>
</evidence>
<evidence type="ECO:0000256" key="5">
    <source>
        <dbReference type="ARBA" id="ARBA00023125"/>
    </source>
</evidence>
<dbReference type="Gene3D" id="3.40.50.2300">
    <property type="match status" value="1"/>
</dbReference>
<evidence type="ECO:0000256" key="6">
    <source>
        <dbReference type="ARBA" id="ARBA00023163"/>
    </source>
</evidence>
<dbReference type="GO" id="GO:0000156">
    <property type="term" value="F:phosphorelay response regulator activity"/>
    <property type="evidence" value="ECO:0007669"/>
    <property type="project" value="TreeGrafter"/>
</dbReference>
<dbReference type="AlphaFoldDB" id="A0A168QZK3"/>
<evidence type="ECO:0000256" key="4">
    <source>
        <dbReference type="ARBA" id="ARBA00023015"/>
    </source>
</evidence>
<reference evidence="11 12" key="1">
    <citation type="submission" date="2016-03" db="EMBL/GenBank/DDBJ databases">
        <title>Draft genome sequence of Paenibacillus antarcticus CECT 5836.</title>
        <authorList>
            <person name="Shin S.-K."/>
            <person name="Yi H."/>
        </authorList>
    </citation>
    <scope>NUCLEOTIDE SEQUENCE [LARGE SCALE GENOMIC DNA]</scope>
    <source>
        <strain evidence="11 12">CECT 5836</strain>
    </source>
</reference>
<dbReference type="SMART" id="SM00448">
    <property type="entry name" value="REC"/>
    <property type="match status" value="1"/>
</dbReference>
<evidence type="ECO:0000259" key="10">
    <source>
        <dbReference type="PROSITE" id="PS51755"/>
    </source>
</evidence>
<dbReference type="GO" id="GO:0005829">
    <property type="term" value="C:cytosol"/>
    <property type="evidence" value="ECO:0007669"/>
    <property type="project" value="TreeGrafter"/>
</dbReference>
<keyword evidence="3" id="KW-0902">Two-component regulatory system</keyword>
<keyword evidence="5 8" id="KW-0238">DNA-binding</keyword>
<dbReference type="PROSITE" id="PS50110">
    <property type="entry name" value="RESPONSE_REGULATORY"/>
    <property type="match status" value="1"/>
</dbReference>
<dbReference type="GO" id="GO:0006355">
    <property type="term" value="P:regulation of DNA-templated transcription"/>
    <property type="evidence" value="ECO:0007669"/>
    <property type="project" value="InterPro"/>
</dbReference>
<dbReference type="InterPro" id="IPR036388">
    <property type="entry name" value="WH-like_DNA-bd_sf"/>
</dbReference>
<comment type="caution">
    <text evidence="11">The sequence shown here is derived from an EMBL/GenBank/DDBJ whole genome shotgun (WGS) entry which is preliminary data.</text>
</comment>
<dbReference type="RefSeq" id="WP_068646030.1">
    <property type="nucleotide sequence ID" value="NZ_CP043611.1"/>
</dbReference>
<protein>
    <submittedName>
        <fullName evidence="11">DNA-binding response regulator</fullName>
    </submittedName>
</protein>
<dbReference type="SUPFAM" id="SSF46894">
    <property type="entry name" value="C-terminal effector domain of the bipartite response regulators"/>
    <property type="match status" value="1"/>
</dbReference>
<evidence type="ECO:0000256" key="7">
    <source>
        <dbReference type="PROSITE-ProRule" id="PRU00169"/>
    </source>
</evidence>
<evidence type="ECO:0000256" key="3">
    <source>
        <dbReference type="ARBA" id="ARBA00023012"/>
    </source>
</evidence>
<dbReference type="SMART" id="SM00862">
    <property type="entry name" value="Trans_reg_C"/>
    <property type="match status" value="1"/>
</dbReference>
<comment type="subcellular location">
    <subcellularLocation>
        <location evidence="1">Cytoplasm</location>
    </subcellularLocation>
</comment>
<dbReference type="SUPFAM" id="SSF52172">
    <property type="entry name" value="CheY-like"/>
    <property type="match status" value="1"/>
</dbReference>
<dbReference type="EMBL" id="LVJI01000001">
    <property type="protein sequence ID" value="OAB48399.1"/>
    <property type="molecule type" value="Genomic_DNA"/>
</dbReference>
<evidence type="ECO:0000256" key="8">
    <source>
        <dbReference type="PROSITE-ProRule" id="PRU01091"/>
    </source>
</evidence>
<name>A0A168QZK3_9BACL</name>
<dbReference type="FunFam" id="1.10.10.10:FF:000018">
    <property type="entry name" value="DNA-binding response regulator ResD"/>
    <property type="match status" value="1"/>
</dbReference>